<dbReference type="PANTHER" id="PTHR43140">
    <property type="entry name" value="TYPE-1 RESTRICTION ENZYME ECOKI SPECIFICITY PROTEIN"/>
    <property type="match status" value="1"/>
</dbReference>
<dbReference type="Gene3D" id="3.90.220.20">
    <property type="entry name" value="DNA methylase specificity domains"/>
    <property type="match status" value="3"/>
</dbReference>
<evidence type="ECO:0000256" key="1">
    <source>
        <dbReference type="ARBA" id="ARBA00010923"/>
    </source>
</evidence>
<dbReference type="CDD" id="cd16961">
    <property type="entry name" value="RMtype1_S_TRD-CR_like"/>
    <property type="match status" value="1"/>
</dbReference>
<name>A0A1V0SKS6_9VIRU</name>
<dbReference type="GO" id="GO:0009307">
    <property type="term" value="P:DNA restriction-modification system"/>
    <property type="evidence" value="ECO:0007669"/>
    <property type="project" value="UniProtKB-KW"/>
</dbReference>
<feature type="region of interest" description="Disordered" evidence="4">
    <location>
        <begin position="581"/>
        <end position="672"/>
    </location>
</feature>
<protein>
    <submittedName>
        <fullName evidence="6">Restriction endonuclease</fullName>
    </submittedName>
</protein>
<organism evidence="6">
    <name type="scientific">Klosneuvirus KNV1</name>
    <dbReference type="NCBI Taxonomy" id="1977640"/>
    <lineage>
        <taxon>Viruses</taxon>
        <taxon>Varidnaviria</taxon>
        <taxon>Bamfordvirae</taxon>
        <taxon>Nucleocytoviricota</taxon>
        <taxon>Megaviricetes</taxon>
        <taxon>Imitervirales</taxon>
        <taxon>Mimiviridae</taxon>
        <taxon>Klosneuvirinae</taxon>
        <taxon>Klosneuvirus</taxon>
    </lineage>
</organism>
<dbReference type="Pfam" id="PF01420">
    <property type="entry name" value="Methylase_S"/>
    <property type="match status" value="2"/>
</dbReference>
<keyword evidence="6" id="KW-0255">Endonuclease</keyword>
<dbReference type="InterPro" id="IPR044946">
    <property type="entry name" value="Restrct_endonuc_typeI_TRD_sf"/>
</dbReference>
<dbReference type="GO" id="GO:0004519">
    <property type="term" value="F:endonuclease activity"/>
    <property type="evidence" value="ECO:0007669"/>
    <property type="project" value="UniProtKB-KW"/>
</dbReference>
<dbReference type="InterPro" id="IPR051212">
    <property type="entry name" value="Type-I_RE_S_subunit"/>
</dbReference>
<proteinExistence type="inferred from homology"/>
<dbReference type="EMBL" id="KY684111">
    <property type="protein sequence ID" value="ARF12330.1"/>
    <property type="molecule type" value="Genomic_DNA"/>
</dbReference>
<sequence>KDDNKKTGLVCEEKPFKTLTYDVIKKNNWSLKADDEVKEDIKKGWIKLGDIITMLPTTKTCTSEGKNIGKYRFYNSSQTMKLYLDTYEIDKESIIIGNGGNVNIHYDTYFTPTKHVTVCHIKDKNMYNTKCIYYYLYLNIHKLISKSDGGGLKWLNKTNIASIIIPTLSLSHQKEIVELLDKEFQKYDINKLSNVINDTPIFNLLINKQYDDFKDLLFMIYKKIQYNNMIEEFEREKKVIFKYELMNMNCEEKHIKEVCKINDKTFSKKELSEMTYINYVDISSIENNKINTKTMDGNFPSRAIRQGNINDIIISSVRPALKCIAIIDKLIDNMVFSSGFYILSPNNTVNTKYLYNYLLTDEVTNYLDSKSGGNAYPSFNRVIIDNVIIKIPSLEDQNKLIKQIEDLDKEQNHIITICDKIQETIKFAFEQIKKTQLDMNSETKTYTEYPLSSFTKPITQGINQTITSPTKTKEFKYPYYTPNGQLYCKSASFFGKHLLITRDETNQGSVQAVDGEFSASSGIYVIKLQEDYESYYDTIKQQLENDFDFKKLIEEQPIIVKSQKSKLIGKTHLEDFTIKIQEESTEENQVESDEEKPTKPSEEHQDEQLDESSDESIKKTEEKPKETIPQKPLLNPKLTTTTKPQNNTKTQPVKPLNQKVIQNAKKKNITIA</sequence>
<keyword evidence="6" id="KW-0540">Nuclease</keyword>
<dbReference type="GO" id="GO:0003677">
    <property type="term" value="F:DNA binding"/>
    <property type="evidence" value="ECO:0007669"/>
    <property type="project" value="UniProtKB-KW"/>
</dbReference>
<reference evidence="6" key="1">
    <citation type="journal article" date="2017" name="Science">
        <title>Giant viruses with an expanded complement of translation system components.</title>
        <authorList>
            <person name="Schulz F."/>
            <person name="Yutin N."/>
            <person name="Ivanova N.N."/>
            <person name="Ortega D.R."/>
            <person name="Lee T.K."/>
            <person name="Vierheilig J."/>
            <person name="Daims H."/>
            <person name="Horn M."/>
            <person name="Wagner M."/>
            <person name="Jensen G.J."/>
            <person name="Kyrpides N.C."/>
            <person name="Koonin E.V."/>
            <person name="Woyke T."/>
        </authorList>
    </citation>
    <scope>NUCLEOTIDE SEQUENCE</scope>
    <source>
        <strain evidence="6">KNV1</strain>
    </source>
</reference>
<dbReference type="InterPro" id="IPR000055">
    <property type="entry name" value="Restrct_endonuc_typeI_TRD"/>
</dbReference>
<keyword evidence="6" id="KW-0378">Hydrolase</keyword>
<evidence type="ECO:0000259" key="5">
    <source>
        <dbReference type="Pfam" id="PF01420"/>
    </source>
</evidence>
<evidence type="ECO:0000256" key="4">
    <source>
        <dbReference type="SAM" id="MobiDB-lite"/>
    </source>
</evidence>
<keyword evidence="2" id="KW-0680">Restriction system</keyword>
<evidence type="ECO:0000256" key="3">
    <source>
        <dbReference type="ARBA" id="ARBA00023125"/>
    </source>
</evidence>
<evidence type="ECO:0000256" key="2">
    <source>
        <dbReference type="ARBA" id="ARBA00022747"/>
    </source>
</evidence>
<feature type="domain" description="Type I restriction modification DNA specificity" evidence="5">
    <location>
        <begin position="46"/>
        <end position="191"/>
    </location>
</feature>
<feature type="domain" description="Type I restriction modification DNA specificity" evidence="5">
    <location>
        <begin position="250"/>
        <end position="415"/>
    </location>
</feature>
<dbReference type="SUPFAM" id="SSF116734">
    <property type="entry name" value="DNA methylase specificity domain"/>
    <property type="match status" value="3"/>
</dbReference>
<feature type="compositionally biased region" description="Basic and acidic residues" evidence="4">
    <location>
        <begin position="595"/>
        <end position="607"/>
    </location>
</feature>
<dbReference type="PANTHER" id="PTHR43140:SF1">
    <property type="entry name" value="TYPE I RESTRICTION ENZYME ECOKI SPECIFICITY SUBUNIT"/>
    <property type="match status" value="1"/>
</dbReference>
<gene>
    <name evidence="6" type="ORF">Klosneuvirus_4_145</name>
</gene>
<evidence type="ECO:0000313" key="6">
    <source>
        <dbReference type="EMBL" id="ARF12330.1"/>
    </source>
</evidence>
<feature type="non-terminal residue" evidence="6">
    <location>
        <position position="1"/>
    </location>
</feature>
<feature type="compositionally biased region" description="Basic and acidic residues" evidence="4">
    <location>
        <begin position="615"/>
        <end position="628"/>
    </location>
</feature>
<accession>A0A1V0SKS6</accession>
<comment type="similarity">
    <text evidence="1">Belongs to the type-I restriction system S methylase family.</text>
</comment>
<feature type="compositionally biased region" description="Low complexity" evidence="4">
    <location>
        <begin position="629"/>
        <end position="652"/>
    </location>
</feature>
<keyword evidence="3" id="KW-0238">DNA-binding</keyword>
<feature type="compositionally biased region" description="Acidic residues" evidence="4">
    <location>
        <begin position="583"/>
        <end position="594"/>
    </location>
</feature>